<organism evidence="1 3">
    <name type="scientific">Psophocarpus tetragonolobus</name>
    <name type="common">Winged bean</name>
    <name type="synonym">Dolichos tetragonolobus</name>
    <dbReference type="NCBI Taxonomy" id="3891"/>
    <lineage>
        <taxon>Eukaryota</taxon>
        <taxon>Viridiplantae</taxon>
        <taxon>Streptophyta</taxon>
        <taxon>Embryophyta</taxon>
        <taxon>Tracheophyta</taxon>
        <taxon>Spermatophyta</taxon>
        <taxon>Magnoliopsida</taxon>
        <taxon>eudicotyledons</taxon>
        <taxon>Gunneridae</taxon>
        <taxon>Pentapetalae</taxon>
        <taxon>rosids</taxon>
        <taxon>fabids</taxon>
        <taxon>Fabales</taxon>
        <taxon>Fabaceae</taxon>
        <taxon>Papilionoideae</taxon>
        <taxon>50 kb inversion clade</taxon>
        <taxon>NPAAA clade</taxon>
        <taxon>indigoferoid/millettioid clade</taxon>
        <taxon>Phaseoleae</taxon>
        <taxon>Psophocarpus</taxon>
    </lineage>
</organism>
<proteinExistence type="predicted"/>
<dbReference type="Proteomes" id="UP001386955">
    <property type="component" value="Unassembled WGS sequence"/>
</dbReference>
<evidence type="ECO:0000313" key="2">
    <source>
        <dbReference type="EMBL" id="KAK7375812.1"/>
    </source>
</evidence>
<gene>
    <name evidence="2" type="ORF">VNO78_35123</name>
    <name evidence="1" type="ORF">VNO78_37217</name>
</gene>
<accession>A0AAN9RGR8</accession>
<dbReference type="EMBL" id="JAYMYS010000152">
    <property type="protein sequence ID" value="KAK7370789.1"/>
    <property type="molecule type" value="Genomic_DNA"/>
</dbReference>
<keyword evidence="3" id="KW-1185">Reference proteome</keyword>
<protein>
    <submittedName>
        <fullName evidence="1">Uncharacterized protein</fullName>
    </submittedName>
</protein>
<reference evidence="1 3" key="1">
    <citation type="submission" date="2024-01" db="EMBL/GenBank/DDBJ databases">
        <title>The genomes of 5 underutilized Papilionoideae crops provide insights into root nodulation and disease resistanc.</title>
        <authorList>
            <person name="Jiang F."/>
        </authorList>
    </citation>
    <scope>NUCLEOTIDE SEQUENCE [LARGE SCALE GENOMIC DNA]</scope>
    <source>
        <strain evidence="1">DUOXIRENSHENG_FW03</strain>
        <tissue evidence="1">Leaves</tissue>
    </source>
</reference>
<evidence type="ECO:0000313" key="1">
    <source>
        <dbReference type="EMBL" id="KAK7370789.1"/>
    </source>
</evidence>
<comment type="caution">
    <text evidence="1">The sequence shown here is derived from an EMBL/GenBank/DDBJ whole genome shotgun (WGS) entry which is preliminary data.</text>
</comment>
<evidence type="ECO:0000313" key="3">
    <source>
        <dbReference type="Proteomes" id="UP001386955"/>
    </source>
</evidence>
<name>A0AAN9RGR8_PSOTE</name>
<dbReference type="EMBL" id="JAYMYS010000040">
    <property type="protein sequence ID" value="KAK7375812.1"/>
    <property type="molecule type" value="Genomic_DNA"/>
</dbReference>
<dbReference type="AlphaFoldDB" id="A0AAN9RGR8"/>
<sequence>MRSLLFAQKSDFDRKLKGVRKTGESTRETRMNSGKGAAHITAAGPAEGAVHKAPREQDRLNLLPVPMLLLGWCQIKKRSGSLPSRQLDVTMLAQAAGLNRSNVNYETLAFAGKFSALFLSSHQGFAPEVESKGWSSSRKEAGMGVSSFKTERYRNIVKSKKSKTVNLNVPHAHGSLHSSEGKIRRKAYRGVQTGAQIA</sequence>